<dbReference type="AlphaFoldDB" id="D1AIE4"/>
<dbReference type="PANTHER" id="PTHR42810">
    <property type="entry name" value="PURINE PERMEASE C1399.01C-RELATED"/>
    <property type="match status" value="1"/>
</dbReference>
<feature type="transmembrane region" description="Helical" evidence="8">
    <location>
        <begin position="72"/>
        <end position="92"/>
    </location>
</feature>
<dbReference type="InterPro" id="IPR006042">
    <property type="entry name" value="Xan_ur_permease"/>
</dbReference>
<feature type="transmembrane region" description="Helical" evidence="8">
    <location>
        <begin position="158"/>
        <end position="180"/>
    </location>
</feature>
<reference evidence="10" key="1">
    <citation type="submission" date="2009-09" db="EMBL/GenBank/DDBJ databases">
        <title>The complete chromosome of Sebaldella termitidis ATCC 33386.</title>
        <authorList>
            <consortium name="US DOE Joint Genome Institute (JGI-PGF)"/>
            <person name="Lucas S."/>
            <person name="Copeland A."/>
            <person name="Lapidus A."/>
            <person name="Glavina del Rio T."/>
            <person name="Dalin E."/>
            <person name="Tice H."/>
            <person name="Bruce D."/>
            <person name="Goodwin L."/>
            <person name="Pitluck S."/>
            <person name="Kyrpides N."/>
            <person name="Mavromatis K."/>
            <person name="Ivanova N."/>
            <person name="Mikhailova N."/>
            <person name="Sims D."/>
            <person name="Meincke L."/>
            <person name="Brettin T."/>
            <person name="Detter J.C."/>
            <person name="Han C."/>
            <person name="Larimer F."/>
            <person name="Land M."/>
            <person name="Hauser L."/>
            <person name="Markowitz V."/>
            <person name="Cheng J.F."/>
            <person name="Hugenholtz P."/>
            <person name="Woyke T."/>
            <person name="Wu D."/>
            <person name="Eisen J.A."/>
        </authorList>
    </citation>
    <scope>NUCLEOTIDE SEQUENCE [LARGE SCALE GENOMIC DNA]</scope>
    <source>
        <strain evidence="10">ATCC 33386 / NCTC 11300</strain>
    </source>
</reference>
<protein>
    <submittedName>
        <fullName evidence="9">Xanthine permease</fullName>
    </submittedName>
</protein>
<feature type="transmembrane region" description="Helical" evidence="8">
    <location>
        <begin position="428"/>
        <end position="451"/>
    </location>
</feature>
<feature type="transmembrane region" description="Helical" evidence="8">
    <location>
        <begin position="342"/>
        <end position="365"/>
    </location>
</feature>
<evidence type="ECO:0000256" key="3">
    <source>
        <dbReference type="ARBA" id="ARBA00022448"/>
    </source>
</evidence>
<name>D1AIE4_SEBTE</name>
<proteinExistence type="inferred from homology"/>
<reference evidence="9 10" key="2">
    <citation type="journal article" date="2010" name="Stand. Genomic Sci.">
        <title>Complete genome sequence of Sebaldella termitidis type strain (NCTC 11300).</title>
        <authorList>
            <person name="Harmon-Smith M."/>
            <person name="Celia L."/>
            <person name="Chertkov O."/>
            <person name="Lapidus A."/>
            <person name="Copeland A."/>
            <person name="Glavina Del Rio T."/>
            <person name="Nolan M."/>
            <person name="Lucas S."/>
            <person name="Tice H."/>
            <person name="Cheng J.F."/>
            <person name="Han C."/>
            <person name="Detter J.C."/>
            <person name="Bruce D."/>
            <person name="Goodwin L."/>
            <person name="Pitluck S."/>
            <person name="Pati A."/>
            <person name="Liolios K."/>
            <person name="Ivanova N."/>
            <person name="Mavromatis K."/>
            <person name="Mikhailova N."/>
            <person name="Chen A."/>
            <person name="Palaniappan K."/>
            <person name="Land M."/>
            <person name="Hauser L."/>
            <person name="Chang Y.J."/>
            <person name="Jeffries C.D."/>
            <person name="Brettin T."/>
            <person name="Goker M."/>
            <person name="Beck B."/>
            <person name="Bristow J."/>
            <person name="Eisen J.A."/>
            <person name="Markowitz V."/>
            <person name="Hugenholtz P."/>
            <person name="Kyrpides N.C."/>
            <person name="Klenk H.P."/>
            <person name="Chen F."/>
        </authorList>
    </citation>
    <scope>NUCLEOTIDE SEQUENCE [LARGE SCALE GENOMIC DNA]</scope>
    <source>
        <strain evidence="10">ATCC 33386 / NCTC 11300</strain>
    </source>
</reference>
<dbReference type="NCBIfam" id="TIGR00801">
    <property type="entry name" value="ncs2"/>
    <property type="match status" value="1"/>
</dbReference>
<feature type="transmembrane region" description="Helical" evidence="8">
    <location>
        <begin position="262"/>
        <end position="287"/>
    </location>
</feature>
<dbReference type="InterPro" id="IPR006043">
    <property type="entry name" value="NCS2"/>
</dbReference>
<dbReference type="GO" id="GO:0005886">
    <property type="term" value="C:plasma membrane"/>
    <property type="evidence" value="ECO:0007669"/>
    <property type="project" value="UniProtKB-SubCell"/>
</dbReference>
<gene>
    <name evidence="9" type="ordered locus">Sterm_1670</name>
</gene>
<feature type="transmembrane region" description="Helical" evidence="8">
    <location>
        <begin position="219"/>
        <end position="242"/>
    </location>
</feature>
<keyword evidence="7 8" id="KW-0472">Membrane</keyword>
<dbReference type="NCBIfam" id="TIGR03173">
    <property type="entry name" value="pbuX"/>
    <property type="match status" value="1"/>
</dbReference>
<dbReference type="Pfam" id="PF00860">
    <property type="entry name" value="Xan_ur_permease"/>
    <property type="match status" value="1"/>
</dbReference>
<evidence type="ECO:0000313" key="9">
    <source>
        <dbReference type="EMBL" id="ACZ08528.1"/>
    </source>
</evidence>
<keyword evidence="6 8" id="KW-1133">Transmembrane helix</keyword>
<dbReference type="eggNOG" id="COG2233">
    <property type="taxonomic scope" value="Bacteria"/>
</dbReference>
<feature type="transmembrane region" description="Helical" evidence="8">
    <location>
        <begin position="47"/>
        <end position="66"/>
    </location>
</feature>
<comment type="similarity">
    <text evidence="2">Belongs to the nucleobase:cation symporter-2 (NCS2) (TC 2.A.40) family.</text>
</comment>
<keyword evidence="4" id="KW-1003">Cell membrane</keyword>
<dbReference type="EMBL" id="CP001739">
    <property type="protein sequence ID" value="ACZ08528.1"/>
    <property type="molecule type" value="Genomic_DNA"/>
</dbReference>
<dbReference type="KEGG" id="str:Sterm_1670"/>
<evidence type="ECO:0000256" key="6">
    <source>
        <dbReference type="ARBA" id="ARBA00022989"/>
    </source>
</evidence>
<evidence type="ECO:0000256" key="5">
    <source>
        <dbReference type="ARBA" id="ARBA00022692"/>
    </source>
</evidence>
<evidence type="ECO:0000256" key="2">
    <source>
        <dbReference type="ARBA" id="ARBA00008821"/>
    </source>
</evidence>
<dbReference type="Proteomes" id="UP000000845">
    <property type="component" value="Chromosome"/>
</dbReference>
<sequence length="460" mass="48310">MDNEKTMENSLDQTKVKTVNYEDVKTTAPVDEKLPLGKTLAFALQHVLAMCAGAVAVPLIVGSAAGLSQSEILFLINADLLIAGIATLTQSLGIGKFIGGKIPMIEGTSFASVNAMVAIAGTYKGDPYTAITTIFGAVLIAGLFVFLVAPFFGKFLKFFPEVVTGTVVTIIGVSLLPVAIKWSAGNGAEAGRANIFLAMGTLIFILLLNKFLKGNLGNLAIMFGLLGGTLAAYAFGMVDFTLVKEAKALGFVMPFHFGLPRFEITAIISLLLVMLVTMTEATGNIIAVHKISGRKLDDKNLTRSLRTDGFATMLAAVFNTFPHTAFSQNIGLLSLTGIKSRYVVAVSGIMLLALGLLPKMAGIIASVPYPVLGGAGFVLFGMVAANGIKSLSKVKFDGTKNGMIVAVSIGLALIPVAVPGFYDNFPEWVGTLFHSGITTGSLSAILLNLLFNGVGEKEQE</sequence>
<feature type="transmembrane region" description="Helical" evidence="8">
    <location>
        <begin position="129"/>
        <end position="151"/>
    </location>
</feature>
<dbReference type="PANTHER" id="PTHR42810:SF4">
    <property type="entry name" value="URIC ACID TRANSPORTER UACT"/>
    <property type="match status" value="1"/>
</dbReference>
<evidence type="ECO:0000256" key="7">
    <source>
        <dbReference type="ARBA" id="ARBA00023136"/>
    </source>
</evidence>
<dbReference type="NCBIfam" id="NF037981">
    <property type="entry name" value="NCS2_1"/>
    <property type="match status" value="1"/>
</dbReference>
<keyword evidence="3" id="KW-0813">Transport</keyword>
<dbReference type="HOGENOM" id="CLU_017959_8_2_0"/>
<accession>D1AIE4</accession>
<comment type="subcellular location">
    <subcellularLocation>
        <location evidence="1">Cell membrane</location>
        <topology evidence="1">Multi-pass membrane protein</topology>
    </subcellularLocation>
</comment>
<organism evidence="9 10">
    <name type="scientific">Sebaldella termitidis (strain ATCC 33386 / NCTC 11300)</name>
    <dbReference type="NCBI Taxonomy" id="526218"/>
    <lineage>
        <taxon>Bacteria</taxon>
        <taxon>Fusobacteriati</taxon>
        <taxon>Fusobacteriota</taxon>
        <taxon>Fusobacteriia</taxon>
        <taxon>Fusobacteriales</taxon>
        <taxon>Leptotrichiaceae</taxon>
        <taxon>Sebaldella</taxon>
    </lineage>
</organism>
<dbReference type="GO" id="GO:0042907">
    <property type="term" value="F:xanthine transmembrane transporter activity"/>
    <property type="evidence" value="ECO:0007669"/>
    <property type="project" value="TreeGrafter"/>
</dbReference>
<dbReference type="PROSITE" id="PS01116">
    <property type="entry name" value="XANTH_URACIL_PERMASE"/>
    <property type="match status" value="1"/>
</dbReference>
<feature type="transmembrane region" description="Helical" evidence="8">
    <location>
        <begin position="192"/>
        <end position="212"/>
    </location>
</feature>
<keyword evidence="5 8" id="KW-0812">Transmembrane</keyword>
<evidence type="ECO:0000256" key="8">
    <source>
        <dbReference type="SAM" id="Phobius"/>
    </source>
</evidence>
<feature type="transmembrane region" description="Helical" evidence="8">
    <location>
        <begin position="371"/>
        <end position="391"/>
    </location>
</feature>
<dbReference type="RefSeq" id="WP_012861124.1">
    <property type="nucleotide sequence ID" value="NC_013517.1"/>
</dbReference>
<dbReference type="InterPro" id="IPR017588">
    <property type="entry name" value="UacT-like"/>
</dbReference>
<keyword evidence="10" id="KW-1185">Reference proteome</keyword>
<evidence type="ECO:0000313" key="10">
    <source>
        <dbReference type="Proteomes" id="UP000000845"/>
    </source>
</evidence>
<evidence type="ECO:0000256" key="4">
    <source>
        <dbReference type="ARBA" id="ARBA00022475"/>
    </source>
</evidence>
<dbReference type="STRING" id="526218.Sterm_1670"/>
<feature type="transmembrane region" description="Helical" evidence="8">
    <location>
        <begin position="403"/>
        <end position="422"/>
    </location>
</feature>
<evidence type="ECO:0000256" key="1">
    <source>
        <dbReference type="ARBA" id="ARBA00004651"/>
    </source>
</evidence>